<evidence type="ECO:0000313" key="3">
    <source>
        <dbReference type="Proteomes" id="UP000244336"/>
    </source>
</evidence>
<name>A0A2T7CMW2_9POAL</name>
<accession>A0A2T7CMW2</accession>
<evidence type="ECO:0000313" key="2">
    <source>
        <dbReference type="EMBL" id="PUZ44689.1"/>
    </source>
</evidence>
<sequence length="130" mass="14350">MLPCGLASEAPNMCSLPQPVFPQGRARAGRALNRPSVPSPDAPSPQARFTPRVMQLATPTNVRFSHPRKKPAPFSARGQIEAGTPTGSSFHNDWCLSRTTEVRDWCLGPRSSDVVAETFYRKNWPLFKTT</sequence>
<protein>
    <submittedName>
        <fullName evidence="2">Uncharacterized protein</fullName>
    </submittedName>
</protein>
<dbReference type="Proteomes" id="UP000244336">
    <property type="component" value="Chromosome 8"/>
</dbReference>
<evidence type="ECO:0000256" key="1">
    <source>
        <dbReference type="SAM" id="MobiDB-lite"/>
    </source>
</evidence>
<organism evidence="2 3">
    <name type="scientific">Panicum hallii var. hallii</name>
    <dbReference type="NCBI Taxonomy" id="1504633"/>
    <lineage>
        <taxon>Eukaryota</taxon>
        <taxon>Viridiplantae</taxon>
        <taxon>Streptophyta</taxon>
        <taxon>Embryophyta</taxon>
        <taxon>Tracheophyta</taxon>
        <taxon>Spermatophyta</taxon>
        <taxon>Magnoliopsida</taxon>
        <taxon>Liliopsida</taxon>
        <taxon>Poales</taxon>
        <taxon>Poaceae</taxon>
        <taxon>PACMAD clade</taxon>
        <taxon>Panicoideae</taxon>
        <taxon>Panicodae</taxon>
        <taxon>Paniceae</taxon>
        <taxon>Panicinae</taxon>
        <taxon>Panicum</taxon>
        <taxon>Panicum sect. Panicum</taxon>
    </lineage>
</organism>
<dbReference type="EMBL" id="CM009756">
    <property type="protein sequence ID" value="PUZ44689.1"/>
    <property type="molecule type" value="Genomic_DNA"/>
</dbReference>
<feature type="region of interest" description="Disordered" evidence="1">
    <location>
        <begin position="26"/>
        <end position="48"/>
    </location>
</feature>
<dbReference type="AlphaFoldDB" id="A0A2T7CMW2"/>
<proteinExistence type="predicted"/>
<dbReference type="Gramene" id="PUZ44689">
    <property type="protein sequence ID" value="PUZ44689"/>
    <property type="gene ID" value="GQ55_8G128000"/>
</dbReference>
<feature type="region of interest" description="Disordered" evidence="1">
    <location>
        <begin position="60"/>
        <end position="85"/>
    </location>
</feature>
<gene>
    <name evidence="2" type="ORF">GQ55_8G128000</name>
</gene>
<reference evidence="2 3" key="1">
    <citation type="submission" date="2018-04" db="EMBL/GenBank/DDBJ databases">
        <title>WGS assembly of Panicum hallii var. hallii HAL2.</title>
        <authorList>
            <person name="Lovell J."/>
            <person name="Jenkins J."/>
            <person name="Lowry D."/>
            <person name="Mamidi S."/>
            <person name="Sreedasyam A."/>
            <person name="Weng X."/>
            <person name="Barry K."/>
            <person name="Bonette J."/>
            <person name="Campitelli B."/>
            <person name="Daum C."/>
            <person name="Gordon S."/>
            <person name="Gould B."/>
            <person name="Lipzen A."/>
            <person name="MacQueen A."/>
            <person name="Palacio-Mejia J."/>
            <person name="Plott C."/>
            <person name="Shakirov E."/>
            <person name="Shu S."/>
            <person name="Yoshinaga Y."/>
            <person name="Zane M."/>
            <person name="Rokhsar D."/>
            <person name="Grimwood J."/>
            <person name="Schmutz J."/>
            <person name="Juenger T."/>
        </authorList>
    </citation>
    <scope>NUCLEOTIDE SEQUENCE [LARGE SCALE GENOMIC DNA]</scope>
    <source>
        <strain evidence="3">cv. HAL2</strain>
    </source>
</reference>
<keyword evidence="3" id="KW-1185">Reference proteome</keyword>